<keyword evidence="3" id="KW-1185">Reference proteome</keyword>
<reference evidence="2" key="3">
    <citation type="submission" date="2025-09" db="UniProtKB">
        <authorList>
            <consortium name="Ensembl"/>
        </authorList>
    </citation>
    <scope>IDENTIFICATION</scope>
</reference>
<dbReference type="Proteomes" id="UP000694397">
    <property type="component" value="Chromosome 19"/>
</dbReference>
<reference evidence="2" key="2">
    <citation type="submission" date="2025-08" db="UniProtKB">
        <authorList>
            <consortium name="Ensembl"/>
        </authorList>
    </citation>
    <scope>IDENTIFICATION</scope>
</reference>
<dbReference type="AlphaFoldDB" id="A0A8C9V3S9"/>
<evidence type="ECO:0000313" key="3">
    <source>
        <dbReference type="Proteomes" id="UP000694397"/>
    </source>
</evidence>
<feature type="region of interest" description="Disordered" evidence="1">
    <location>
        <begin position="1"/>
        <end position="27"/>
    </location>
</feature>
<evidence type="ECO:0000313" key="2">
    <source>
        <dbReference type="Ensembl" id="ENSSFOP00015019003.2"/>
    </source>
</evidence>
<sequence>MAGEQTDITAESSGQSWSEGPEDPEDPQLVELSWEVPVCVTLPIEILNPEQAFPSLDRTLEDLGIAQSTVKEQVVWVDSRHTQVRNKLGKLKEKEIMVLEVRVKAQRPGDHGIQEVVYGSEMHTDRAYCRSSVEILPWKQTQLGHIELDFLFFFKTISQKTCPLSSLLIPTLVIRCCF</sequence>
<protein>
    <submittedName>
        <fullName evidence="2">Si:ch211-196f5.2</fullName>
    </submittedName>
</protein>
<feature type="compositionally biased region" description="Polar residues" evidence="1">
    <location>
        <begin position="1"/>
        <end position="18"/>
    </location>
</feature>
<dbReference type="GeneTree" id="ENSGT00400000023815"/>
<organism evidence="2 3">
    <name type="scientific">Scleropages formosus</name>
    <name type="common">Asian bonytongue</name>
    <name type="synonym">Osteoglossum formosum</name>
    <dbReference type="NCBI Taxonomy" id="113540"/>
    <lineage>
        <taxon>Eukaryota</taxon>
        <taxon>Metazoa</taxon>
        <taxon>Chordata</taxon>
        <taxon>Craniata</taxon>
        <taxon>Vertebrata</taxon>
        <taxon>Euteleostomi</taxon>
        <taxon>Actinopterygii</taxon>
        <taxon>Neopterygii</taxon>
        <taxon>Teleostei</taxon>
        <taxon>Osteoglossocephala</taxon>
        <taxon>Osteoglossomorpha</taxon>
        <taxon>Osteoglossiformes</taxon>
        <taxon>Osteoglossidae</taxon>
        <taxon>Scleropages</taxon>
    </lineage>
</organism>
<name>A0A8C9V3S9_SCLFO</name>
<reference evidence="2 3" key="1">
    <citation type="submission" date="2019-04" db="EMBL/GenBank/DDBJ databases">
        <authorList>
            <consortium name="Wellcome Sanger Institute Data Sharing"/>
        </authorList>
    </citation>
    <scope>NUCLEOTIDE SEQUENCE [LARGE SCALE GENOMIC DNA]</scope>
</reference>
<evidence type="ECO:0000256" key="1">
    <source>
        <dbReference type="SAM" id="MobiDB-lite"/>
    </source>
</evidence>
<proteinExistence type="predicted"/>
<dbReference type="Ensembl" id="ENSSFOT00015019221.2">
    <property type="protein sequence ID" value="ENSSFOP00015019003.2"/>
    <property type="gene ID" value="ENSSFOG00015012227.2"/>
</dbReference>
<accession>A0A8C9V3S9</accession>
<dbReference type="OrthoDB" id="8524730at2759"/>